<name>A0A8S1NXS8_PARPR</name>
<proteinExistence type="predicted"/>
<dbReference type="EMBL" id="CAJJDM010000101">
    <property type="protein sequence ID" value="CAD8095161.1"/>
    <property type="molecule type" value="Genomic_DNA"/>
</dbReference>
<evidence type="ECO:0000313" key="1">
    <source>
        <dbReference type="EMBL" id="CAD8095161.1"/>
    </source>
</evidence>
<protein>
    <submittedName>
        <fullName evidence="1">Uncharacterized protein</fullName>
    </submittedName>
</protein>
<accession>A0A8S1NXS8</accession>
<keyword evidence="2" id="KW-1185">Reference proteome</keyword>
<organism evidence="1 2">
    <name type="scientific">Paramecium primaurelia</name>
    <dbReference type="NCBI Taxonomy" id="5886"/>
    <lineage>
        <taxon>Eukaryota</taxon>
        <taxon>Sar</taxon>
        <taxon>Alveolata</taxon>
        <taxon>Ciliophora</taxon>
        <taxon>Intramacronucleata</taxon>
        <taxon>Oligohymenophorea</taxon>
        <taxon>Peniculida</taxon>
        <taxon>Parameciidae</taxon>
        <taxon>Paramecium</taxon>
    </lineage>
</organism>
<evidence type="ECO:0000313" key="2">
    <source>
        <dbReference type="Proteomes" id="UP000688137"/>
    </source>
</evidence>
<dbReference type="AlphaFoldDB" id="A0A8S1NXS8"/>
<gene>
    <name evidence="1" type="ORF">PPRIM_AZ9-3.1.T0980033</name>
</gene>
<comment type="caution">
    <text evidence="1">The sequence shown here is derived from an EMBL/GenBank/DDBJ whole genome shotgun (WGS) entry which is preliminary data.</text>
</comment>
<sequence length="56" mass="6869">MIIFIEDRNQNSQFQIDSPIMYCYGIFEVRNLQFDNVIFFLSIFKKKIIKLLYEKI</sequence>
<reference evidence="1" key="1">
    <citation type="submission" date="2021-01" db="EMBL/GenBank/DDBJ databases">
        <authorList>
            <consortium name="Genoscope - CEA"/>
            <person name="William W."/>
        </authorList>
    </citation>
    <scope>NUCLEOTIDE SEQUENCE</scope>
</reference>
<dbReference type="Proteomes" id="UP000688137">
    <property type="component" value="Unassembled WGS sequence"/>
</dbReference>